<evidence type="ECO:0000259" key="3">
    <source>
        <dbReference type="Pfam" id="PF20700"/>
    </source>
</evidence>
<comment type="caution">
    <text evidence="4">The sequence shown here is derived from an EMBL/GenBank/DDBJ whole genome shotgun (WGS) entry which is preliminary data.</text>
</comment>
<reference evidence="4" key="1">
    <citation type="submission" date="2019-08" db="EMBL/GenBank/DDBJ databases">
        <title>The genome of the North American firefly Photinus pyralis.</title>
        <authorList>
            <consortium name="Photinus pyralis genome working group"/>
            <person name="Fallon T.R."/>
            <person name="Sander Lower S.E."/>
            <person name="Weng J.-K."/>
        </authorList>
    </citation>
    <scope>NUCLEOTIDE SEQUENCE</scope>
    <source>
        <strain evidence="4">TRF0915ILg1</strain>
        <tissue evidence="4">Whole body</tissue>
    </source>
</reference>
<dbReference type="GO" id="GO:0006281">
    <property type="term" value="P:DNA repair"/>
    <property type="evidence" value="ECO:0007669"/>
    <property type="project" value="UniProtKB-ARBA"/>
</dbReference>
<evidence type="ECO:0000259" key="2">
    <source>
        <dbReference type="Pfam" id="PF09588"/>
    </source>
</evidence>
<feature type="domain" description="Mutator-like transposase" evidence="3">
    <location>
        <begin position="465"/>
        <end position="576"/>
    </location>
</feature>
<evidence type="ECO:0000256" key="1">
    <source>
        <dbReference type="SAM" id="MobiDB-lite"/>
    </source>
</evidence>
<accession>A0A8K0D7A3</accession>
<keyword evidence="5" id="KW-1185">Reference proteome</keyword>
<organism evidence="4 5">
    <name type="scientific">Ignelater luminosus</name>
    <name type="common">Cucubano</name>
    <name type="synonym">Pyrophorus luminosus</name>
    <dbReference type="NCBI Taxonomy" id="2038154"/>
    <lineage>
        <taxon>Eukaryota</taxon>
        <taxon>Metazoa</taxon>
        <taxon>Ecdysozoa</taxon>
        <taxon>Arthropoda</taxon>
        <taxon>Hexapoda</taxon>
        <taxon>Insecta</taxon>
        <taxon>Pterygota</taxon>
        <taxon>Neoptera</taxon>
        <taxon>Endopterygota</taxon>
        <taxon>Coleoptera</taxon>
        <taxon>Polyphaga</taxon>
        <taxon>Elateriformia</taxon>
        <taxon>Elateroidea</taxon>
        <taxon>Elateridae</taxon>
        <taxon>Agrypninae</taxon>
        <taxon>Pyrophorini</taxon>
        <taxon>Ignelater</taxon>
    </lineage>
</organism>
<dbReference type="Pfam" id="PF09588">
    <property type="entry name" value="YqaJ"/>
    <property type="match status" value="1"/>
</dbReference>
<dbReference type="PANTHER" id="PTHR46609">
    <property type="entry name" value="EXONUCLEASE, PHAGE-TYPE/RECB, C-TERMINAL DOMAIN-CONTAINING PROTEIN"/>
    <property type="match status" value="1"/>
</dbReference>
<dbReference type="InterPro" id="IPR011335">
    <property type="entry name" value="Restrct_endonuc-II-like"/>
</dbReference>
<feature type="region of interest" description="Disordered" evidence="1">
    <location>
        <begin position="1"/>
        <end position="39"/>
    </location>
</feature>
<dbReference type="Proteomes" id="UP000801492">
    <property type="component" value="Unassembled WGS sequence"/>
</dbReference>
<sequence>MKRQEGRLRKRKDHPENRPKVAKKLKLASTSNTGADYGSNIADVEIDEDNLKKEDEELIKRMKVSTNEIKEIAKNTVRNLITRLIRRQDSTSCDSLVKRLLIRQHFSTPAIEYGKRYEETAICKFMSLYGKIVQPGGTFIHSKHGYLAASPDGIINGDEIVEVNCMFKVASSGRSLNDVVKNGEVPCLQLNSNEIELKKTHFINHSIFPITEEHLNSGCSLCASGDSPTDDYSCIIICRELVHPTRPCSYQIDKDDKNDDKKRICYNCNSNGYRADSFINNDVFEDWRGLVSRKNRKKNKTSICLKKATSTNTFSLQNTKEVLILRNGNSAELSFITHEKCKYSLANTCAFDSIFQILYVGYLDYANIRDYLDSMHKPNDILKLVQKVSLENKITTGTTKFCNAKQLLANLFKTSPNFKEVYNCNDCGFQNTYDINHAKTGRHNIEKSLAAEIIAYLETASDTYCSNPGCKSILNKNLVPEEVSQKDMDTMEINTAAVEGIVSIGGGFYNLEEFLTSMDIPSMDPKTYAKYYDIASAGWKKAAKKEMEEAAKLKKDISLRKESVDENGSKLGTAMDDWMLSNPGRAITIQDLPGLSHMAYAYSFTIKIIVEGFKKTETRPLNRSKFSDEDFDCAFVTDTPQLCEASEILSETSHENIPATLAFITSVTPEVVRPFPKA</sequence>
<evidence type="ECO:0000313" key="5">
    <source>
        <dbReference type="Proteomes" id="UP000801492"/>
    </source>
</evidence>
<dbReference type="SUPFAM" id="SSF52980">
    <property type="entry name" value="Restriction endonuclease-like"/>
    <property type="match status" value="1"/>
</dbReference>
<dbReference type="InterPro" id="IPR011604">
    <property type="entry name" value="PDDEXK-like_dom_sf"/>
</dbReference>
<gene>
    <name evidence="4" type="ORF">ILUMI_07841</name>
</gene>
<proteinExistence type="predicted"/>
<feature type="domain" description="YqaJ viral recombinase" evidence="2">
    <location>
        <begin position="103"/>
        <end position="168"/>
    </location>
</feature>
<dbReference type="OrthoDB" id="6784299at2759"/>
<dbReference type="Gene3D" id="3.90.320.10">
    <property type="match status" value="1"/>
</dbReference>
<dbReference type="AlphaFoldDB" id="A0A8K0D7A3"/>
<feature type="compositionally biased region" description="Basic and acidic residues" evidence="1">
    <location>
        <begin position="1"/>
        <end position="19"/>
    </location>
</feature>
<dbReference type="EMBL" id="VTPC01003579">
    <property type="protein sequence ID" value="KAF2898337.1"/>
    <property type="molecule type" value="Genomic_DNA"/>
</dbReference>
<dbReference type="InterPro" id="IPR019080">
    <property type="entry name" value="YqaJ_viral_recombinase"/>
</dbReference>
<dbReference type="InterPro" id="IPR051703">
    <property type="entry name" value="NF-kappa-B_Signaling_Reg"/>
</dbReference>
<name>A0A8K0D7A3_IGNLU</name>
<dbReference type="Pfam" id="PF20700">
    <property type="entry name" value="Mutator"/>
    <property type="match status" value="1"/>
</dbReference>
<dbReference type="InterPro" id="IPR049012">
    <property type="entry name" value="Mutator_transp_dom"/>
</dbReference>
<dbReference type="PANTHER" id="PTHR46609:SF8">
    <property type="entry name" value="YQAJ VIRAL RECOMBINASE DOMAIN-CONTAINING PROTEIN"/>
    <property type="match status" value="1"/>
</dbReference>
<protein>
    <submittedName>
        <fullName evidence="4">Uncharacterized protein</fullName>
    </submittedName>
</protein>
<evidence type="ECO:0000313" key="4">
    <source>
        <dbReference type="EMBL" id="KAF2898337.1"/>
    </source>
</evidence>